<organism evidence="1 2">
    <name type="scientific">Gemmata massiliana</name>
    <dbReference type="NCBI Taxonomy" id="1210884"/>
    <lineage>
        <taxon>Bacteria</taxon>
        <taxon>Pseudomonadati</taxon>
        <taxon>Planctomycetota</taxon>
        <taxon>Planctomycetia</taxon>
        <taxon>Gemmatales</taxon>
        <taxon>Gemmataceae</taxon>
        <taxon>Gemmata</taxon>
    </lineage>
</organism>
<dbReference type="EMBL" id="LR593886">
    <property type="protein sequence ID" value="VTR95241.1"/>
    <property type="molecule type" value="Genomic_DNA"/>
</dbReference>
<protein>
    <submittedName>
        <fullName evidence="1">Uncharacterized protein</fullName>
    </submittedName>
</protein>
<dbReference type="Proteomes" id="UP000464178">
    <property type="component" value="Chromosome"/>
</dbReference>
<dbReference type="AlphaFoldDB" id="A0A6P2D1T2"/>
<accession>A0A6P2D1T2</accession>
<gene>
    <name evidence="1" type="ORF">SOIL9_24730</name>
</gene>
<reference evidence="1 2" key="1">
    <citation type="submission" date="2019-05" db="EMBL/GenBank/DDBJ databases">
        <authorList>
            <consortium name="Science for Life Laboratories"/>
        </authorList>
    </citation>
    <scope>NUCLEOTIDE SEQUENCE [LARGE SCALE GENOMIC DNA]</scope>
    <source>
        <strain evidence="1">Soil9</strain>
    </source>
</reference>
<sequence length="155" mass="16466">MITGFQAVMAVNDGGNGGAIGGASTKFNGVITYGLPELEAPTFDATELAQDDGGGTPQPDPFEREYPTGTIKIGKTKGEMKYTKANYQRMLKLCGKRGYTFVLTSPDDLTVSGTPTQTTCQFLGAVTKVGEVVFEKGKAVTIPFEFTASKQPTYS</sequence>
<evidence type="ECO:0000313" key="2">
    <source>
        <dbReference type="Proteomes" id="UP000464178"/>
    </source>
</evidence>
<keyword evidence="2" id="KW-1185">Reference proteome</keyword>
<proteinExistence type="predicted"/>
<name>A0A6P2D1T2_9BACT</name>
<evidence type="ECO:0000313" key="1">
    <source>
        <dbReference type="EMBL" id="VTR95241.1"/>
    </source>
</evidence>
<dbReference type="KEGG" id="gms:SOIL9_24730"/>
<dbReference type="RefSeq" id="WP_162669681.1">
    <property type="nucleotide sequence ID" value="NZ_LR593886.1"/>
</dbReference>